<dbReference type="EMBL" id="UXSR01000115">
    <property type="protein sequence ID" value="VDD75054.1"/>
    <property type="molecule type" value="Genomic_DNA"/>
</dbReference>
<keyword evidence="3" id="KW-1185">Reference proteome</keyword>
<protein>
    <submittedName>
        <fullName evidence="2">Uncharacterized protein</fullName>
    </submittedName>
</protein>
<evidence type="ECO:0000313" key="2">
    <source>
        <dbReference type="EMBL" id="VDD75054.1"/>
    </source>
</evidence>
<accession>A0A0R3U3C2</accession>
<dbReference type="Proteomes" id="UP000267029">
    <property type="component" value="Unassembled WGS sequence"/>
</dbReference>
<feature type="chain" id="PRO_5030017400" evidence="1">
    <location>
        <begin position="17"/>
        <end position="146"/>
    </location>
</feature>
<evidence type="ECO:0000256" key="1">
    <source>
        <dbReference type="SAM" id="SignalP"/>
    </source>
</evidence>
<feature type="signal peptide" evidence="1">
    <location>
        <begin position="1"/>
        <end position="16"/>
    </location>
</feature>
<organism evidence="2 3">
    <name type="scientific">Mesocestoides corti</name>
    <name type="common">Flatworm</name>
    <dbReference type="NCBI Taxonomy" id="53468"/>
    <lineage>
        <taxon>Eukaryota</taxon>
        <taxon>Metazoa</taxon>
        <taxon>Spiralia</taxon>
        <taxon>Lophotrochozoa</taxon>
        <taxon>Platyhelminthes</taxon>
        <taxon>Cestoda</taxon>
        <taxon>Eucestoda</taxon>
        <taxon>Cyclophyllidea</taxon>
        <taxon>Mesocestoididae</taxon>
        <taxon>Mesocestoides</taxon>
    </lineage>
</organism>
<name>A0A0R3U3C2_MESCO</name>
<reference evidence="2 3" key="1">
    <citation type="submission" date="2018-10" db="EMBL/GenBank/DDBJ databases">
        <authorList>
            <consortium name="Pathogen Informatics"/>
        </authorList>
    </citation>
    <scope>NUCLEOTIDE SEQUENCE [LARGE SCALE GENOMIC DNA]</scope>
</reference>
<proteinExistence type="predicted"/>
<dbReference type="AlphaFoldDB" id="A0A0R3U3C2"/>
<dbReference type="OrthoDB" id="6268246at2759"/>
<gene>
    <name evidence="2" type="ORF">MCOS_LOCUS1057</name>
</gene>
<keyword evidence="1" id="KW-0732">Signal</keyword>
<sequence>MLTFLALFGLLTVACAIPVQKDDERLEEMIEQLYGRLMFLRAKQILEELEQQAELDAASVEMVQLENQQKRDQIAKEVQQLLALKHLLREQEPGETDEPRFNRDRRVAALHRLLKEGASTADVDEEALQNYIEHFHKTLHNPNEVE</sequence>
<evidence type="ECO:0000313" key="3">
    <source>
        <dbReference type="Proteomes" id="UP000267029"/>
    </source>
</evidence>